<dbReference type="RefSeq" id="WP_252470013.1">
    <property type="nucleotide sequence ID" value="NZ_JALBWM010000064.1"/>
</dbReference>
<feature type="coiled-coil region" evidence="1">
    <location>
        <begin position="41"/>
        <end position="68"/>
    </location>
</feature>
<gene>
    <name evidence="2" type="ORF">MO867_14050</name>
</gene>
<accession>A0A9X2J5E3</accession>
<dbReference type="EMBL" id="JALBWM010000064">
    <property type="protein sequence ID" value="MCO1335457.1"/>
    <property type="molecule type" value="Genomic_DNA"/>
</dbReference>
<sequence length="257" mass="29202">MCIKYSSGVWGAFGDFMGGVLNPIFAFMGLIALLLTISMQSEELNNSTRELRNSAEALAEQSKSLEKQNFENTFFQLVRLHNDIVGEIEIPASTTGVFKSSRVSGRACFKNIYERYENKYRYHAETEGDSCIAAQKGYRSYFGDVNNGLGHYFKNFYVIIYFIEESKIDNKEVYIRILKAQLSICEVAMIFYDCIAGPESVRAKEIFEKYSFFSDFDKQELLDSVAHPKMYAPSAFGEPLAVHMTKDPIEKPAVECT</sequence>
<organism evidence="2 3">
    <name type="scientific">Microbulbifer okhotskensis</name>
    <dbReference type="NCBI Taxonomy" id="2926617"/>
    <lineage>
        <taxon>Bacteria</taxon>
        <taxon>Pseudomonadati</taxon>
        <taxon>Pseudomonadota</taxon>
        <taxon>Gammaproteobacteria</taxon>
        <taxon>Cellvibrionales</taxon>
        <taxon>Microbulbiferaceae</taxon>
        <taxon>Microbulbifer</taxon>
    </lineage>
</organism>
<dbReference type="Pfam" id="PF16872">
    <property type="entry name" value="putAbiC"/>
    <property type="match status" value="1"/>
</dbReference>
<dbReference type="Proteomes" id="UP001139028">
    <property type="component" value="Unassembled WGS sequence"/>
</dbReference>
<reference evidence="2" key="1">
    <citation type="journal article" date="2022" name="Arch. Microbiol.">
        <title>Microbulbifer okhotskensis sp. nov., isolated from a deep bottom sediment of the Okhotsk Sea.</title>
        <authorList>
            <person name="Romanenko L."/>
            <person name="Kurilenko V."/>
            <person name="Otstavnykh N."/>
            <person name="Velansky P."/>
            <person name="Isaeva M."/>
            <person name="Mikhailov V."/>
        </authorList>
    </citation>
    <scope>NUCLEOTIDE SEQUENCE</scope>
    <source>
        <strain evidence="2">OS29</strain>
    </source>
</reference>
<name>A0A9X2J5E3_9GAMM</name>
<evidence type="ECO:0000313" key="2">
    <source>
        <dbReference type="EMBL" id="MCO1335457.1"/>
    </source>
</evidence>
<dbReference type="InterPro" id="IPR031709">
    <property type="entry name" value="PutAbiC"/>
</dbReference>
<evidence type="ECO:0000313" key="3">
    <source>
        <dbReference type="Proteomes" id="UP001139028"/>
    </source>
</evidence>
<evidence type="ECO:0000256" key="1">
    <source>
        <dbReference type="SAM" id="Coils"/>
    </source>
</evidence>
<keyword evidence="1" id="KW-0175">Coiled coil</keyword>
<protein>
    <submittedName>
        <fullName evidence="2">Phage abortive infection protein</fullName>
    </submittedName>
</protein>
<comment type="caution">
    <text evidence="2">The sequence shown here is derived from an EMBL/GenBank/DDBJ whole genome shotgun (WGS) entry which is preliminary data.</text>
</comment>
<proteinExistence type="predicted"/>
<keyword evidence="3" id="KW-1185">Reference proteome</keyword>
<dbReference type="AlphaFoldDB" id="A0A9X2J5E3"/>